<dbReference type="GO" id="GO:0006584">
    <property type="term" value="P:catecholamine metabolic process"/>
    <property type="evidence" value="ECO:0007669"/>
    <property type="project" value="TreeGrafter"/>
</dbReference>
<dbReference type="Gene3D" id="3.40.640.10">
    <property type="entry name" value="Type I PLP-dependent aspartate aminotransferase-like (Major domain)"/>
    <property type="match status" value="1"/>
</dbReference>
<sequence length="1043" mass="117192">MDTSEFIQFAKATIDYVADYTDTLRSRNVLPDVEPGYLSKLLPKEAPQKSEKWQEVLKDVEKYIMPGVTHWNSPYFHAYFPTGNSFPSLVADIVSSAIGCIGFSWIASPACTELEVITCNWFGQMLGLPSEFLHSSNGTGGGIIQGSASECTFICLLAAKERTVRRVKQLHPELDEDHIKAKLVAYTSNQSNSSVEKAGILGSMPMRLLPVDDKCSLRGEILKKAMQDDMEKGLIPCYVVATLGTTSTCAFDNIDEIGQICKEYDMWLHIDAAYAGAAFICPEFRYLMSGIQYVDSFNVNVHKWLLTNFDASVMWVKDSKSLVETFSVNRIYLSHDKEGLIPDYRNWQIPLGRRFRSLKLWFVMRIYGVQGLQEYIRNDVKLAHLFETYVRSDDRFEITTEVILGLVCFRIKGDNSLTKELLNRLQARKKVYLIAGMYHHKLVARFVVCSRLCREEDIAISWNEIRSQTTEILQTKFNKESIKNGIKSTDDMAARIESLNLESKKNMQKISPFSDKGRRNKEDISECAKLTNFEPYQLDPCIIDPSKPQPTVVIIGAGMAGLSAAHRLVQCGLRNFIVLEATDRPGGRIHSCWLGDVVTEMGATWIEGGCVANPVFTLAAQEGLLKTPLFRPDPSRGLFCTSDGRAIDFPVSIAAYHTFRQIEQQAAALFSLGCGRTHGTLLNFMGVRIQQELHNFPEEQRYSCPGQLQSHIDNDVKEIWMIRRYDAARVMYGMTNCTKCRCGDDLSLVSADQFGSYIEIPGGNIRIPLGYVGVLAPLLRDLPNSCVKYCKPVDYIRWGAVSDACPRAIVKCNDGEEIPADYVIITVSLGVLKNQHTKLFLPGLPAEKVEAIKKLGYGYVNKIFLEYARPFWVWREGAIKLAWSAEELADRYDWVKGVANVEELPNSQHVLCAWVCGREAMDMELCPDEEVVESMTTVLRRFTGDSTLPYPANILRSKWCMDQYFAGAYSYMAIDSTVGHQCDLANPLPDSREAISPILLFAGEATVPGHYSTVHGARLSGIREAERIIQLTKRYHGPPKSAR</sequence>
<accession>A0A195BLR4</accession>
<dbReference type="SUPFAM" id="SSF53383">
    <property type="entry name" value="PLP-dependent transferases"/>
    <property type="match status" value="1"/>
</dbReference>
<feature type="modified residue" description="N6-(pyridoxal phosphate)lysine" evidence="5">
    <location>
        <position position="303"/>
    </location>
</feature>
<name>A0A195BLR4_9HYME</name>
<dbReference type="GO" id="GO:0004058">
    <property type="term" value="F:aromatic-L-amino-acid decarboxylase activity"/>
    <property type="evidence" value="ECO:0007669"/>
    <property type="project" value="TreeGrafter"/>
</dbReference>
<dbReference type="PANTHER" id="PTHR11999">
    <property type="entry name" value="GROUP II PYRIDOXAL-5-PHOSPHATE DECARBOXYLASE"/>
    <property type="match status" value="1"/>
</dbReference>
<dbReference type="PROSITE" id="PS00392">
    <property type="entry name" value="DDC_GAD_HDC_YDC"/>
    <property type="match status" value="1"/>
</dbReference>
<dbReference type="InterPro" id="IPR015424">
    <property type="entry name" value="PyrdxlP-dep_Trfase"/>
</dbReference>
<dbReference type="Pfam" id="PF00282">
    <property type="entry name" value="Pyridoxal_deC"/>
    <property type="match status" value="1"/>
</dbReference>
<evidence type="ECO:0000256" key="4">
    <source>
        <dbReference type="ARBA" id="ARBA00023239"/>
    </source>
</evidence>
<dbReference type="InterPro" id="IPR002937">
    <property type="entry name" value="Amino_oxidase"/>
</dbReference>
<dbReference type="SUPFAM" id="SSF54373">
    <property type="entry name" value="FAD-linked reductases, C-terminal domain"/>
    <property type="match status" value="1"/>
</dbReference>
<dbReference type="GO" id="GO:0030170">
    <property type="term" value="F:pyridoxal phosphate binding"/>
    <property type="evidence" value="ECO:0007669"/>
    <property type="project" value="InterPro"/>
</dbReference>
<dbReference type="AlphaFoldDB" id="A0A195BLR4"/>
<proteinExistence type="inferred from homology"/>
<feature type="domain" description="Amine oxidase" evidence="6">
    <location>
        <begin position="559"/>
        <end position="1029"/>
    </location>
</feature>
<dbReference type="Gene3D" id="3.90.660.10">
    <property type="match status" value="1"/>
</dbReference>
<dbReference type="Pfam" id="PF01593">
    <property type="entry name" value="Amino_oxidase"/>
    <property type="match status" value="1"/>
</dbReference>
<dbReference type="GO" id="GO:0006520">
    <property type="term" value="P:amino acid metabolic process"/>
    <property type="evidence" value="ECO:0007669"/>
    <property type="project" value="InterPro"/>
</dbReference>
<dbReference type="PRINTS" id="PR00800">
    <property type="entry name" value="YHDCRBOXLASE"/>
</dbReference>
<organism evidence="7 8">
    <name type="scientific">Atta colombica</name>
    <dbReference type="NCBI Taxonomy" id="520822"/>
    <lineage>
        <taxon>Eukaryota</taxon>
        <taxon>Metazoa</taxon>
        <taxon>Ecdysozoa</taxon>
        <taxon>Arthropoda</taxon>
        <taxon>Hexapoda</taxon>
        <taxon>Insecta</taxon>
        <taxon>Pterygota</taxon>
        <taxon>Neoptera</taxon>
        <taxon>Endopterygota</taxon>
        <taxon>Hymenoptera</taxon>
        <taxon>Apocrita</taxon>
        <taxon>Aculeata</taxon>
        <taxon>Formicoidea</taxon>
        <taxon>Formicidae</taxon>
        <taxon>Myrmicinae</taxon>
        <taxon>Atta</taxon>
    </lineage>
</organism>
<comment type="similarity">
    <text evidence="2">Belongs to the group II decarboxylase family.</text>
</comment>
<dbReference type="Proteomes" id="UP000078540">
    <property type="component" value="Unassembled WGS sequence"/>
</dbReference>
<dbReference type="InterPro" id="IPR021115">
    <property type="entry name" value="Pyridoxal-P_BS"/>
</dbReference>
<evidence type="ECO:0000256" key="2">
    <source>
        <dbReference type="ARBA" id="ARBA00009533"/>
    </source>
</evidence>
<dbReference type="EMBL" id="KQ976439">
    <property type="protein sequence ID" value="KYM86669.1"/>
    <property type="molecule type" value="Genomic_DNA"/>
</dbReference>
<dbReference type="InterPro" id="IPR002129">
    <property type="entry name" value="PyrdxlP-dep_de-COase"/>
</dbReference>
<evidence type="ECO:0000256" key="1">
    <source>
        <dbReference type="ARBA" id="ARBA00001933"/>
    </source>
</evidence>
<protein>
    <submittedName>
        <fullName evidence="7">Aromatic-L-amino-acid decarboxylase</fullName>
    </submittedName>
</protein>
<dbReference type="GO" id="GO:0016491">
    <property type="term" value="F:oxidoreductase activity"/>
    <property type="evidence" value="ECO:0007669"/>
    <property type="project" value="InterPro"/>
</dbReference>
<reference evidence="7 8" key="1">
    <citation type="submission" date="2015-09" db="EMBL/GenBank/DDBJ databases">
        <title>Atta colombica WGS genome.</title>
        <authorList>
            <person name="Nygaard S."/>
            <person name="Hu H."/>
            <person name="Boomsma J."/>
            <person name="Zhang G."/>
        </authorList>
    </citation>
    <scope>NUCLEOTIDE SEQUENCE [LARGE SCALE GENOMIC DNA]</scope>
    <source>
        <strain evidence="7">Treedump-2</strain>
        <tissue evidence="7">Whole body</tissue>
    </source>
</reference>
<dbReference type="InterPro" id="IPR015422">
    <property type="entry name" value="PyrdxlP-dep_Trfase_small"/>
</dbReference>
<evidence type="ECO:0000259" key="6">
    <source>
        <dbReference type="Pfam" id="PF01593"/>
    </source>
</evidence>
<evidence type="ECO:0000256" key="3">
    <source>
        <dbReference type="ARBA" id="ARBA00022898"/>
    </source>
</evidence>
<dbReference type="Gene3D" id="3.50.50.60">
    <property type="entry name" value="FAD/NAD(P)-binding domain"/>
    <property type="match status" value="1"/>
</dbReference>
<keyword evidence="8" id="KW-1185">Reference proteome</keyword>
<dbReference type="GO" id="GO:0005737">
    <property type="term" value="C:cytoplasm"/>
    <property type="evidence" value="ECO:0007669"/>
    <property type="project" value="TreeGrafter"/>
</dbReference>
<evidence type="ECO:0000313" key="8">
    <source>
        <dbReference type="Proteomes" id="UP000078540"/>
    </source>
</evidence>
<dbReference type="PANTHER" id="PTHR11999:SF60">
    <property type="entry name" value="3,4-DIHYDROXYPHENYLACETALDEHYDE SYNTHASE"/>
    <property type="match status" value="1"/>
</dbReference>
<keyword evidence="3 5" id="KW-0663">Pyridoxal phosphate</keyword>
<keyword evidence="4" id="KW-0456">Lyase</keyword>
<dbReference type="Gene3D" id="3.90.1150.10">
    <property type="entry name" value="Aspartate Aminotransferase, domain 1"/>
    <property type="match status" value="1"/>
</dbReference>
<dbReference type="SUPFAM" id="SSF51905">
    <property type="entry name" value="FAD/NAD(P)-binding domain"/>
    <property type="match status" value="1"/>
</dbReference>
<comment type="cofactor">
    <cofactor evidence="1 5">
        <name>pyridoxal 5'-phosphate</name>
        <dbReference type="ChEBI" id="CHEBI:597326"/>
    </cofactor>
</comment>
<evidence type="ECO:0000256" key="5">
    <source>
        <dbReference type="PIRSR" id="PIRSR602129-50"/>
    </source>
</evidence>
<dbReference type="FunFam" id="1.20.1340.10:FF:000001">
    <property type="entry name" value="Histidine decarboxylase"/>
    <property type="match status" value="1"/>
</dbReference>
<dbReference type="InterPro" id="IPR010977">
    <property type="entry name" value="Aromatic_deC"/>
</dbReference>
<dbReference type="CDD" id="cd06450">
    <property type="entry name" value="DOPA_deC_like"/>
    <property type="match status" value="1"/>
</dbReference>
<dbReference type="Gene3D" id="1.20.1340.10">
    <property type="entry name" value="dopa decarboxylase, N-terminal domain"/>
    <property type="match status" value="1"/>
</dbReference>
<evidence type="ECO:0000313" key="7">
    <source>
        <dbReference type="EMBL" id="KYM86669.1"/>
    </source>
</evidence>
<dbReference type="GO" id="GO:0019752">
    <property type="term" value="P:carboxylic acid metabolic process"/>
    <property type="evidence" value="ECO:0007669"/>
    <property type="project" value="InterPro"/>
</dbReference>
<dbReference type="STRING" id="520822.A0A195BLR4"/>
<dbReference type="InterPro" id="IPR015421">
    <property type="entry name" value="PyrdxlP-dep_Trfase_major"/>
</dbReference>
<dbReference type="FunFam" id="3.40.640.10:FF:000025">
    <property type="entry name" value="Histidine decarboxylase"/>
    <property type="match status" value="1"/>
</dbReference>
<dbReference type="InterPro" id="IPR036188">
    <property type="entry name" value="FAD/NAD-bd_sf"/>
</dbReference>
<gene>
    <name evidence="7" type="ORF">ALC53_03819</name>
</gene>